<comment type="caution">
    <text evidence="14">The sequence shown here is derived from an EMBL/GenBank/DDBJ whole genome shotgun (WGS) entry which is preliminary data.</text>
</comment>
<feature type="domain" description="Thioredoxin" evidence="13">
    <location>
        <begin position="3"/>
        <end position="154"/>
    </location>
</feature>
<evidence type="ECO:0000256" key="6">
    <source>
        <dbReference type="ARBA" id="ARBA00023002"/>
    </source>
</evidence>
<comment type="catalytic activity">
    <reaction evidence="12">
        <text>a hydroperoxide + [thioredoxin]-dithiol = an alcohol + [thioredoxin]-disulfide + H2O</text>
        <dbReference type="Rhea" id="RHEA:62620"/>
        <dbReference type="Rhea" id="RHEA-COMP:10698"/>
        <dbReference type="Rhea" id="RHEA-COMP:10700"/>
        <dbReference type="ChEBI" id="CHEBI:15377"/>
        <dbReference type="ChEBI" id="CHEBI:29950"/>
        <dbReference type="ChEBI" id="CHEBI:30879"/>
        <dbReference type="ChEBI" id="CHEBI:35924"/>
        <dbReference type="ChEBI" id="CHEBI:50058"/>
        <dbReference type="EC" id="1.11.1.24"/>
    </reaction>
</comment>
<keyword evidence="4 14" id="KW-0575">Peroxidase</keyword>
<evidence type="ECO:0000256" key="2">
    <source>
        <dbReference type="ARBA" id="ARBA00011245"/>
    </source>
</evidence>
<dbReference type="InterPro" id="IPR013766">
    <property type="entry name" value="Thioredoxin_domain"/>
</dbReference>
<keyword evidence="6 14" id="KW-0560">Oxidoreductase</keyword>
<evidence type="ECO:0000256" key="11">
    <source>
        <dbReference type="ARBA" id="ARBA00042639"/>
    </source>
</evidence>
<dbReference type="PROSITE" id="PS51352">
    <property type="entry name" value="THIOREDOXIN_2"/>
    <property type="match status" value="1"/>
</dbReference>
<sequence>MKPKVGEMAPDFTATVVDGENEYELALRDLRGEKVVLVFYPRDNTPGCTIQACSLRDHWEDIRDRARVFGVSADSVASHRKFISKKDLPYPLIADVDKSIVESYGVWVEKSMMGKRFMGIERSTFVIDEEGRLEAVLEKVSPMSHTEKLLKVLG</sequence>
<comment type="similarity">
    <text evidence="10">Belongs to the peroxiredoxin family. BCP/PrxQ subfamily.</text>
</comment>
<keyword evidence="5" id="KW-0049">Antioxidant</keyword>
<keyword evidence="8" id="KW-0676">Redox-active center</keyword>
<evidence type="ECO:0000256" key="10">
    <source>
        <dbReference type="ARBA" id="ARBA00038489"/>
    </source>
</evidence>
<name>A0ABW5D7F9_9BACT</name>
<dbReference type="Pfam" id="PF00578">
    <property type="entry name" value="AhpC-TSA"/>
    <property type="match status" value="1"/>
</dbReference>
<dbReference type="Proteomes" id="UP001597375">
    <property type="component" value="Unassembled WGS sequence"/>
</dbReference>
<evidence type="ECO:0000256" key="1">
    <source>
        <dbReference type="ARBA" id="ARBA00003330"/>
    </source>
</evidence>
<evidence type="ECO:0000256" key="4">
    <source>
        <dbReference type="ARBA" id="ARBA00022559"/>
    </source>
</evidence>
<dbReference type="CDD" id="cd03017">
    <property type="entry name" value="PRX_BCP"/>
    <property type="match status" value="1"/>
</dbReference>
<evidence type="ECO:0000256" key="7">
    <source>
        <dbReference type="ARBA" id="ARBA00023157"/>
    </source>
</evidence>
<dbReference type="GO" id="GO:0140824">
    <property type="term" value="F:thioredoxin-dependent peroxiredoxin activity"/>
    <property type="evidence" value="ECO:0007669"/>
    <property type="project" value="UniProtKB-EC"/>
</dbReference>
<dbReference type="RefSeq" id="WP_386819459.1">
    <property type="nucleotide sequence ID" value="NZ_JBHUIT010000006.1"/>
</dbReference>
<dbReference type="SUPFAM" id="SSF52833">
    <property type="entry name" value="Thioredoxin-like"/>
    <property type="match status" value="1"/>
</dbReference>
<keyword evidence="15" id="KW-1185">Reference proteome</keyword>
<accession>A0ABW5D7F9</accession>
<dbReference type="PANTHER" id="PTHR42801">
    <property type="entry name" value="THIOREDOXIN-DEPENDENT PEROXIDE REDUCTASE"/>
    <property type="match status" value="1"/>
</dbReference>
<dbReference type="PIRSF" id="PIRSF000239">
    <property type="entry name" value="AHPC"/>
    <property type="match status" value="1"/>
</dbReference>
<dbReference type="InterPro" id="IPR000866">
    <property type="entry name" value="AhpC/TSA"/>
</dbReference>
<dbReference type="InterPro" id="IPR036249">
    <property type="entry name" value="Thioredoxin-like_sf"/>
</dbReference>
<dbReference type="InterPro" id="IPR050924">
    <property type="entry name" value="Peroxiredoxin_BCP/PrxQ"/>
</dbReference>
<dbReference type="InterPro" id="IPR024706">
    <property type="entry name" value="Peroxiredoxin_AhpC-typ"/>
</dbReference>
<dbReference type="EC" id="1.11.1.24" evidence="3"/>
<evidence type="ECO:0000256" key="3">
    <source>
        <dbReference type="ARBA" id="ARBA00013017"/>
    </source>
</evidence>
<evidence type="ECO:0000256" key="9">
    <source>
        <dbReference type="ARBA" id="ARBA00032824"/>
    </source>
</evidence>
<comment type="function">
    <text evidence="1">Thiol-specific peroxidase that catalyzes the reduction of hydrogen peroxide and organic hydroperoxides to water and alcohols, respectively. Plays a role in cell protection against oxidative stress by detoxifying peroxides and as sensor of hydrogen peroxide-mediated signaling events.</text>
</comment>
<gene>
    <name evidence="14" type="ORF">ACFSSA_06530</name>
</gene>
<reference evidence="15" key="1">
    <citation type="journal article" date="2019" name="Int. J. Syst. Evol. Microbiol.">
        <title>The Global Catalogue of Microorganisms (GCM) 10K type strain sequencing project: providing services to taxonomists for standard genome sequencing and annotation.</title>
        <authorList>
            <consortium name="The Broad Institute Genomics Platform"/>
            <consortium name="The Broad Institute Genome Sequencing Center for Infectious Disease"/>
            <person name="Wu L."/>
            <person name="Ma J."/>
        </authorList>
    </citation>
    <scope>NUCLEOTIDE SEQUENCE [LARGE SCALE GENOMIC DNA]</scope>
    <source>
        <strain evidence="15">CGMCC 4.7106</strain>
    </source>
</reference>
<dbReference type="PANTHER" id="PTHR42801:SF4">
    <property type="entry name" value="AHPC_TSA FAMILY PROTEIN"/>
    <property type="match status" value="1"/>
</dbReference>
<organism evidence="14 15">
    <name type="scientific">Luteolibacter algae</name>
    <dbReference type="NCBI Taxonomy" id="454151"/>
    <lineage>
        <taxon>Bacteria</taxon>
        <taxon>Pseudomonadati</taxon>
        <taxon>Verrucomicrobiota</taxon>
        <taxon>Verrucomicrobiia</taxon>
        <taxon>Verrucomicrobiales</taxon>
        <taxon>Verrucomicrobiaceae</taxon>
        <taxon>Luteolibacter</taxon>
    </lineage>
</organism>
<protein>
    <recommendedName>
        <fullName evidence="3">thioredoxin-dependent peroxiredoxin</fullName>
        <ecNumber evidence="3">1.11.1.24</ecNumber>
    </recommendedName>
    <alternativeName>
        <fullName evidence="9">Thioredoxin peroxidase</fullName>
    </alternativeName>
    <alternativeName>
        <fullName evidence="11">Thioredoxin-dependent peroxiredoxin Bcp</fullName>
    </alternativeName>
</protein>
<dbReference type="Gene3D" id="3.40.30.10">
    <property type="entry name" value="Glutaredoxin"/>
    <property type="match status" value="1"/>
</dbReference>
<proteinExistence type="inferred from homology"/>
<evidence type="ECO:0000256" key="12">
    <source>
        <dbReference type="ARBA" id="ARBA00049091"/>
    </source>
</evidence>
<evidence type="ECO:0000256" key="8">
    <source>
        <dbReference type="ARBA" id="ARBA00023284"/>
    </source>
</evidence>
<evidence type="ECO:0000313" key="15">
    <source>
        <dbReference type="Proteomes" id="UP001597375"/>
    </source>
</evidence>
<evidence type="ECO:0000259" key="13">
    <source>
        <dbReference type="PROSITE" id="PS51352"/>
    </source>
</evidence>
<evidence type="ECO:0000256" key="5">
    <source>
        <dbReference type="ARBA" id="ARBA00022862"/>
    </source>
</evidence>
<dbReference type="EMBL" id="JBHUIT010000006">
    <property type="protein sequence ID" value="MFD2256323.1"/>
    <property type="molecule type" value="Genomic_DNA"/>
</dbReference>
<comment type="subunit">
    <text evidence="2">Monomer.</text>
</comment>
<keyword evidence="7" id="KW-1015">Disulfide bond</keyword>
<evidence type="ECO:0000313" key="14">
    <source>
        <dbReference type="EMBL" id="MFD2256323.1"/>
    </source>
</evidence>